<dbReference type="AlphaFoldDB" id="R4KGP8"/>
<dbReference type="OrthoDB" id="9785995at2"/>
<evidence type="ECO:0000256" key="4">
    <source>
        <dbReference type="ARBA" id="ARBA00022679"/>
    </source>
</evidence>
<dbReference type="SUPFAM" id="SSF53335">
    <property type="entry name" value="S-adenosyl-L-methionine-dependent methyltransferases"/>
    <property type="match status" value="1"/>
</dbReference>
<dbReference type="Proteomes" id="UP000013520">
    <property type="component" value="Chromosome"/>
</dbReference>
<dbReference type="EMBL" id="CP003273">
    <property type="protein sequence ID" value="AGL00837.1"/>
    <property type="molecule type" value="Genomic_DNA"/>
</dbReference>
<dbReference type="RefSeq" id="WP_006522624.1">
    <property type="nucleotide sequence ID" value="NC_021184.1"/>
</dbReference>
<dbReference type="PANTHER" id="PTHR43648">
    <property type="entry name" value="ELECTRON TRANSFER FLAVOPROTEIN BETA SUBUNIT LYSINE METHYLTRANSFERASE"/>
    <property type="match status" value="1"/>
</dbReference>
<dbReference type="Pfam" id="PF06325">
    <property type="entry name" value="PrmA"/>
    <property type="match status" value="1"/>
</dbReference>
<evidence type="ECO:0000256" key="1">
    <source>
        <dbReference type="ARBA" id="ARBA00009741"/>
    </source>
</evidence>
<evidence type="ECO:0000256" key="3">
    <source>
        <dbReference type="ARBA" id="ARBA00022603"/>
    </source>
</evidence>
<protein>
    <recommendedName>
        <fullName evidence="6">Ribosomal protein L11 methyltransferase</fullName>
        <shortName evidence="6">L11 Mtase</shortName>
        <ecNumber evidence="6">2.1.1.-</ecNumber>
    </recommendedName>
</protein>
<name>R4KGP8_9FIRM</name>
<comment type="subcellular location">
    <subcellularLocation>
        <location evidence="6">Cytoplasm</location>
    </subcellularLocation>
</comment>
<evidence type="ECO:0000313" key="8">
    <source>
        <dbReference type="Proteomes" id="UP000013520"/>
    </source>
</evidence>
<proteinExistence type="inferred from homology"/>
<dbReference type="GO" id="GO:0032259">
    <property type="term" value="P:methylation"/>
    <property type="evidence" value="ECO:0007669"/>
    <property type="project" value="UniProtKB-KW"/>
</dbReference>
<dbReference type="eggNOG" id="COG2264">
    <property type="taxonomic scope" value="Bacteria"/>
</dbReference>
<feature type="binding site" evidence="6">
    <location>
        <position position="174"/>
    </location>
    <ligand>
        <name>S-adenosyl-L-methionine</name>
        <dbReference type="ChEBI" id="CHEBI:59789"/>
    </ligand>
</feature>
<keyword evidence="8" id="KW-1185">Reference proteome</keyword>
<dbReference type="InterPro" id="IPR029063">
    <property type="entry name" value="SAM-dependent_MTases_sf"/>
</dbReference>
<keyword evidence="4 6" id="KW-0808">Transferase</keyword>
<dbReference type="EC" id="2.1.1.-" evidence="6"/>
<dbReference type="Gene3D" id="3.40.50.150">
    <property type="entry name" value="Vaccinia Virus protein VP39"/>
    <property type="match status" value="1"/>
</dbReference>
<keyword evidence="5 6" id="KW-0949">S-adenosyl-L-methionine</keyword>
<dbReference type="GO" id="GO:0016279">
    <property type="term" value="F:protein-lysine N-methyltransferase activity"/>
    <property type="evidence" value="ECO:0007669"/>
    <property type="project" value="RHEA"/>
</dbReference>
<evidence type="ECO:0000313" key="7">
    <source>
        <dbReference type="EMBL" id="AGL00837.1"/>
    </source>
</evidence>
<dbReference type="InterPro" id="IPR004498">
    <property type="entry name" value="Ribosomal_PrmA_MeTrfase"/>
</dbReference>
<keyword evidence="3 6" id="KW-0489">Methyltransferase</keyword>
<dbReference type="GO" id="GO:0005737">
    <property type="term" value="C:cytoplasm"/>
    <property type="evidence" value="ECO:0007669"/>
    <property type="project" value="UniProtKB-SubCell"/>
</dbReference>
<dbReference type="HOGENOM" id="CLU_049382_0_1_9"/>
<dbReference type="HAMAP" id="MF_00735">
    <property type="entry name" value="Methyltr_PrmA"/>
    <property type="match status" value="1"/>
</dbReference>
<keyword evidence="7" id="KW-0687">Ribonucleoprotein</keyword>
<evidence type="ECO:0000256" key="6">
    <source>
        <dbReference type="HAMAP-Rule" id="MF_00735"/>
    </source>
</evidence>
<dbReference type="CDD" id="cd02440">
    <property type="entry name" value="AdoMet_MTases"/>
    <property type="match status" value="1"/>
</dbReference>
<dbReference type="PANTHER" id="PTHR43648:SF1">
    <property type="entry name" value="ELECTRON TRANSFER FLAVOPROTEIN BETA SUBUNIT LYSINE METHYLTRANSFERASE"/>
    <property type="match status" value="1"/>
</dbReference>
<reference evidence="7 8" key="1">
    <citation type="submission" date="2012-01" db="EMBL/GenBank/DDBJ databases">
        <title>Complete sequence of Desulfotomaculum gibsoniae DSM 7213.</title>
        <authorList>
            <consortium name="US DOE Joint Genome Institute"/>
            <person name="Lucas S."/>
            <person name="Han J."/>
            <person name="Lapidus A."/>
            <person name="Cheng J.-F."/>
            <person name="Goodwin L."/>
            <person name="Pitluck S."/>
            <person name="Peters L."/>
            <person name="Ovchinnikova G."/>
            <person name="Teshima H."/>
            <person name="Detter J.C."/>
            <person name="Han C."/>
            <person name="Tapia R."/>
            <person name="Land M."/>
            <person name="Hauser L."/>
            <person name="Kyrpides N."/>
            <person name="Ivanova N."/>
            <person name="Pagani I."/>
            <person name="Parshina S."/>
            <person name="Plugge C."/>
            <person name="Muyzer G."/>
            <person name="Kuever J."/>
            <person name="Ivanova A."/>
            <person name="Nazina T."/>
            <person name="Klenk H.-P."/>
            <person name="Brambilla E."/>
            <person name="Spring S."/>
            <person name="Stams A.F."/>
            <person name="Woyke T."/>
        </authorList>
    </citation>
    <scope>NUCLEOTIDE SEQUENCE [LARGE SCALE GENOMIC DNA]</scope>
    <source>
        <strain evidence="7 8">DSM 7213</strain>
    </source>
</reference>
<comment type="similarity">
    <text evidence="1 6">Belongs to the methyltransferase superfamily. PrmA family.</text>
</comment>
<dbReference type="STRING" id="767817.Desgi_1330"/>
<keyword evidence="7" id="KW-0689">Ribosomal protein</keyword>
<dbReference type="InterPro" id="IPR050078">
    <property type="entry name" value="Ribosomal_L11_MeTrfase_PrmA"/>
</dbReference>
<accession>R4KGP8</accession>
<dbReference type="PIRSF" id="PIRSF000401">
    <property type="entry name" value="RPL11_MTase"/>
    <property type="match status" value="1"/>
</dbReference>
<dbReference type="KEGG" id="dgi:Desgi_1330"/>
<feature type="binding site" evidence="6">
    <location>
        <position position="240"/>
    </location>
    <ligand>
        <name>S-adenosyl-L-methionine</name>
        <dbReference type="ChEBI" id="CHEBI:59789"/>
    </ligand>
</feature>
<keyword evidence="2 6" id="KW-0963">Cytoplasm</keyword>
<feature type="binding site" evidence="6">
    <location>
        <position position="196"/>
    </location>
    <ligand>
        <name>S-adenosyl-L-methionine</name>
        <dbReference type="ChEBI" id="CHEBI:59789"/>
    </ligand>
</feature>
<evidence type="ECO:0000256" key="5">
    <source>
        <dbReference type="ARBA" id="ARBA00022691"/>
    </source>
</evidence>
<comment type="catalytic activity">
    <reaction evidence="6">
        <text>L-lysyl-[protein] + 3 S-adenosyl-L-methionine = N(6),N(6),N(6)-trimethyl-L-lysyl-[protein] + 3 S-adenosyl-L-homocysteine + 3 H(+)</text>
        <dbReference type="Rhea" id="RHEA:54192"/>
        <dbReference type="Rhea" id="RHEA-COMP:9752"/>
        <dbReference type="Rhea" id="RHEA-COMP:13826"/>
        <dbReference type="ChEBI" id="CHEBI:15378"/>
        <dbReference type="ChEBI" id="CHEBI:29969"/>
        <dbReference type="ChEBI" id="CHEBI:57856"/>
        <dbReference type="ChEBI" id="CHEBI:59789"/>
        <dbReference type="ChEBI" id="CHEBI:61961"/>
    </reaction>
</comment>
<comment type="function">
    <text evidence="6">Methylates ribosomal protein L11.</text>
</comment>
<gene>
    <name evidence="6" type="primary">prmA</name>
    <name evidence="7" type="ORF">Desgi_1330</name>
</gene>
<feature type="binding site" evidence="6">
    <location>
        <position position="153"/>
    </location>
    <ligand>
        <name>S-adenosyl-L-methionine</name>
        <dbReference type="ChEBI" id="CHEBI:59789"/>
    </ligand>
</feature>
<organism evidence="7 8">
    <name type="scientific">Desulfoscipio gibsoniae DSM 7213</name>
    <dbReference type="NCBI Taxonomy" id="767817"/>
    <lineage>
        <taxon>Bacteria</taxon>
        <taxon>Bacillati</taxon>
        <taxon>Bacillota</taxon>
        <taxon>Clostridia</taxon>
        <taxon>Eubacteriales</taxon>
        <taxon>Desulfallaceae</taxon>
        <taxon>Desulfoscipio</taxon>
    </lineage>
</organism>
<dbReference type="GO" id="GO:0005840">
    <property type="term" value="C:ribosome"/>
    <property type="evidence" value="ECO:0007669"/>
    <property type="project" value="UniProtKB-KW"/>
</dbReference>
<evidence type="ECO:0000256" key="2">
    <source>
        <dbReference type="ARBA" id="ARBA00022490"/>
    </source>
</evidence>
<dbReference type="NCBIfam" id="TIGR00406">
    <property type="entry name" value="prmA"/>
    <property type="match status" value="1"/>
</dbReference>
<sequence length="309" mass="33104">MKWLEIAVTAPAELVEAVANIFNEIGSGGVVIEDPALIIDLVTNGTAETVAPALKLPQSGQSVVKGYFCCDCALADRLERLSHRLTDLPVFWQTREVREQDWATAWQKYYKPVRVGKNIVIKPSWEDYTARAGETVIELDPGMAFGCGTHATTAMCLTLLEELAPVHAVVYDVGTGSGILSVAAALLGARQVTAVDIDELAVRAARENAERNGVADRVTAVQGNLLDNLAGGQADLVVANIIADVIIRLAPDAAAALKPGGRLVASGIIKDRAEEVRRALDDAGLEPLKELTKGEWVAMVYRRVSAVKR</sequence>